<feature type="domain" description="CAAX prenyl protease 2/Lysostaphin resistance protein A-like" evidence="2">
    <location>
        <begin position="122"/>
        <end position="221"/>
    </location>
</feature>
<dbReference type="GO" id="GO:0080120">
    <property type="term" value="P:CAAX-box protein maturation"/>
    <property type="evidence" value="ECO:0007669"/>
    <property type="project" value="UniProtKB-ARBA"/>
</dbReference>
<keyword evidence="1" id="KW-1133">Transmembrane helix</keyword>
<feature type="transmembrane region" description="Helical" evidence="1">
    <location>
        <begin position="85"/>
        <end position="105"/>
    </location>
</feature>
<feature type="transmembrane region" description="Helical" evidence="1">
    <location>
        <begin position="46"/>
        <end position="64"/>
    </location>
</feature>
<evidence type="ECO:0000259" key="2">
    <source>
        <dbReference type="Pfam" id="PF02517"/>
    </source>
</evidence>
<dbReference type="AlphaFoldDB" id="A0A0W8FBZ8"/>
<dbReference type="EMBL" id="LNQE01001382">
    <property type="protein sequence ID" value="KUG18420.1"/>
    <property type="molecule type" value="Genomic_DNA"/>
</dbReference>
<keyword evidence="1" id="KW-0812">Transmembrane</keyword>
<name>A0A0W8FBZ8_9ZZZZ</name>
<dbReference type="GO" id="GO:0004175">
    <property type="term" value="F:endopeptidase activity"/>
    <property type="evidence" value="ECO:0007669"/>
    <property type="project" value="UniProtKB-ARBA"/>
</dbReference>
<comment type="caution">
    <text evidence="3">The sequence shown here is derived from an EMBL/GenBank/DDBJ whole genome shotgun (WGS) entry which is preliminary data.</text>
</comment>
<reference evidence="3" key="1">
    <citation type="journal article" date="2015" name="Proc. Natl. Acad. Sci. U.S.A.">
        <title>Networks of energetic and metabolic interactions define dynamics in microbial communities.</title>
        <authorList>
            <person name="Embree M."/>
            <person name="Liu J.K."/>
            <person name="Al-Bassam M.M."/>
            <person name="Zengler K."/>
        </authorList>
    </citation>
    <scope>NUCLEOTIDE SEQUENCE</scope>
</reference>
<evidence type="ECO:0000256" key="1">
    <source>
        <dbReference type="SAM" id="Phobius"/>
    </source>
</evidence>
<dbReference type="PANTHER" id="PTHR35797:SF1">
    <property type="entry name" value="PROTEASE"/>
    <property type="match status" value="1"/>
</dbReference>
<feature type="transmembrane region" description="Helical" evidence="1">
    <location>
        <begin position="238"/>
        <end position="257"/>
    </location>
</feature>
<dbReference type="InterPro" id="IPR042150">
    <property type="entry name" value="MmRce1-like"/>
</dbReference>
<dbReference type="InterPro" id="IPR003675">
    <property type="entry name" value="Rce1/LyrA-like_dom"/>
</dbReference>
<protein>
    <recommendedName>
        <fullName evidence="2">CAAX prenyl protease 2/Lysostaphin resistance protein A-like domain-containing protein</fullName>
    </recommendedName>
</protein>
<feature type="transmembrane region" description="Helical" evidence="1">
    <location>
        <begin position="183"/>
        <end position="202"/>
    </location>
</feature>
<evidence type="ECO:0000313" key="3">
    <source>
        <dbReference type="EMBL" id="KUG18420.1"/>
    </source>
</evidence>
<keyword evidence="1" id="KW-0472">Membrane</keyword>
<feature type="transmembrane region" description="Helical" evidence="1">
    <location>
        <begin position="117"/>
        <end position="139"/>
    </location>
</feature>
<dbReference type="PANTHER" id="PTHR35797">
    <property type="entry name" value="PROTEASE-RELATED"/>
    <property type="match status" value="1"/>
</dbReference>
<organism evidence="3">
    <name type="scientific">hydrocarbon metagenome</name>
    <dbReference type="NCBI Taxonomy" id="938273"/>
    <lineage>
        <taxon>unclassified sequences</taxon>
        <taxon>metagenomes</taxon>
        <taxon>ecological metagenomes</taxon>
    </lineage>
</organism>
<dbReference type="Pfam" id="PF02517">
    <property type="entry name" value="Rce1-like"/>
    <property type="match status" value="1"/>
</dbReference>
<gene>
    <name evidence="3" type="ORF">ASZ90_011875</name>
</gene>
<feature type="transmembrane region" description="Helical" evidence="1">
    <location>
        <begin position="151"/>
        <end position="171"/>
    </location>
</feature>
<feature type="transmembrane region" description="Helical" evidence="1">
    <location>
        <begin position="12"/>
        <end position="34"/>
    </location>
</feature>
<sequence length="279" mass="31411">MNTGASSKRSPVLFFTLVYALSIPFWVLNIIFPIKLPLDNLPVTDIAATFAPTIAALILVYREEKLFGVRKLLRRTFDYKRITRKIWYIPIIFLMPLIYVLTYWIMRLVGLPIPTVWHLPLLTPFIFGLFFFAAALEEIGYTGYVTDPMQALYSALAACLIIGSIHAIWHWPSMISMGMAPGLFIWGSILTVSFRILTVWLYNNTGNSVFAAILFHAVTNTGRSVFPGSRSALELGDAAIAYGLITITAIIVVFLWGPKTLARFRYGRKGQPHGLDQMQ</sequence>
<accession>A0A0W8FBZ8</accession>
<proteinExistence type="predicted"/>